<dbReference type="InterPro" id="IPR005263">
    <property type="entry name" value="DapA"/>
</dbReference>
<name>A0A511MGP8_9NOCA</name>
<evidence type="ECO:0000313" key="16">
    <source>
        <dbReference type="EMBL" id="GEM39759.1"/>
    </source>
</evidence>
<reference evidence="16 17" key="1">
    <citation type="submission" date="2019-07" db="EMBL/GenBank/DDBJ databases">
        <title>Whole genome shotgun sequence of Nocardia ninae NBRC 108245.</title>
        <authorList>
            <person name="Hosoyama A."/>
            <person name="Uohara A."/>
            <person name="Ohji S."/>
            <person name="Ichikawa N."/>
        </authorList>
    </citation>
    <scope>NUCLEOTIDE SEQUENCE [LARGE SCALE GENOMIC DNA]</scope>
    <source>
        <strain evidence="16 17">NBRC 108245</strain>
    </source>
</reference>
<evidence type="ECO:0000256" key="9">
    <source>
        <dbReference type="ARBA" id="ARBA00023239"/>
    </source>
</evidence>
<dbReference type="HAMAP" id="MF_00418">
    <property type="entry name" value="DapA"/>
    <property type="match status" value="1"/>
</dbReference>
<evidence type="ECO:0000256" key="5">
    <source>
        <dbReference type="ARBA" id="ARBA00022490"/>
    </source>
</evidence>
<evidence type="ECO:0000256" key="8">
    <source>
        <dbReference type="ARBA" id="ARBA00023154"/>
    </source>
</evidence>
<keyword evidence="5 12" id="KW-0963">Cytoplasm</keyword>
<proteinExistence type="inferred from homology"/>
<feature type="binding site" evidence="12 15">
    <location>
        <position position="46"/>
    </location>
    <ligand>
        <name>pyruvate</name>
        <dbReference type="ChEBI" id="CHEBI:15361"/>
    </ligand>
</feature>
<evidence type="ECO:0000256" key="10">
    <source>
        <dbReference type="ARBA" id="ARBA00023270"/>
    </source>
</evidence>
<evidence type="ECO:0000256" key="1">
    <source>
        <dbReference type="ARBA" id="ARBA00003294"/>
    </source>
</evidence>
<dbReference type="PRINTS" id="PR00146">
    <property type="entry name" value="DHPICSNTHASE"/>
</dbReference>
<organism evidence="16 17">
    <name type="scientific">Nocardia ninae NBRC 108245</name>
    <dbReference type="NCBI Taxonomy" id="1210091"/>
    <lineage>
        <taxon>Bacteria</taxon>
        <taxon>Bacillati</taxon>
        <taxon>Actinomycetota</taxon>
        <taxon>Actinomycetes</taxon>
        <taxon>Mycobacteriales</taxon>
        <taxon>Nocardiaceae</taxon>
        <taxon>Nocardia</taxon>
    </lineage>
</organism>
<dbReference type="SMART" id="SM01130">
    <property type="entry name" value="DHDPS"/>
    <property type="match status" value="1"/>
</dbReference>
<keyword evidence="10 12" id="KW-0704">Schiff base</keyword>
<dbReference type="OrthoDB" id="9782828at2"/>
<dbReference type="Gene3D" id="3.20.20.70">
    <property type="entry name" value="Aldolase class I"/>
    <property type="match status" value="1"/>
</dbReference>
<feature type="active site" description="Schiff-base intermediate with substrate" evidence="12 14">
    <location>
        <position position="162"/>
    </location>
</feature>
<dbReference type="RefSeq" id="WP_147134030.1">
    <property type="nucleotide sequence ID" value="NZ_BJXA01000028.1"/>
</dbReference>
<dbReference type="PIRSF" id="PIRSF001365">
    <property type="entry name" value="DHDPS"/>
    <property type="match status" value="1"/>
</dbReference>
<feature type="active site" description="Proton donor/acceptor" evidence="12 14">
    <location>
        <position position="134"/>
    </location>
</feature>
<keyword evidence="6 12" id="KW-0028">Amino-acid biosynthesis</keyword>
<dbReference type="EC" id="4.3.3.7" evidence="4 12"/>
<dbReference type="InterPro" id="IPR002220">
    <property type="entry name" value="DapA-like"/>
</dbReference>
<evidence type="ECO:0000256" key="13">
    <source>
        <dbReference type="PIRNR" id="PIRNR001365"/>
    </source>
</evidence>
<dbReference type="UniPathway" id="UPA00034">
    <property type="reaction ID" value="UER00017"/>
</dbReference>
<evidence type="ECO:0000256" key="11">
    <source>
        <dbReference type="ARBA" id="ARBA00047836"/>
    </source>
</evidence>
<dbReference type="GO" id="GO:0008840">
    <property type="term" value="F:4-hydroxy-tetrahydrodipicolinate synthase activity"/>
    <property type="evidence" value="ECO:0007669"/>
    <property type="project" value="UniProtKB-UniRule"/>
</dbReference>
<dbReference type="InterPro" id="IPR013785">
    <property type="entry name" value="Aldolase_TIM"/>
</dbReference>
<comment type="caution">
    <text evidence="12">Was originally thought to be a dihydrodipicolinate synthase (DHDPS), catalyzing the condensation of (S)-aspartate-beta-semialdehyde [(S)-ASA] and pyruvate to dihydrodipicolinate (DHDP). However, it was shown in E.coli that the product of the enzymatic reaction is not dihydrodipicolinate but in fact (4S)-4-hydroxy-2,3,4,5-tetrahydro-(2S)-dipicolinic acid (HTPA), and that the consecutive dehydration reaction leading to DHDP is not spontaneous but catalyzed by DapB.</text>
</comment>
<dbReference type="GO" id="GO:0005737">
    <property type="term" value="C:cytoplasm"/>
    <property type="evidence" value="ECO:0007669"/>
    <property type="project" value="UniProtKB-SubCell"/>
</dbReference>
<evidence type="ECO:0000256" key="2">
    <source>
        <dbReference type="ARBA" id="ARBA00005120"/>
    </source>
</evidence>
<evidence type="ECO:0000256" key="12">
    <source>
        <dbReference type="HAMAP-Rule" id="MF_00418"/>
    </source>
</evidence>
<comment type="function">
    <text evidence="1 12">Catalyzes the condensation of (S)-aspartate-beta-semialdehyde [(S)-ASA] and pyruvate to 4-hydroxy-tetrahydrodipicolinate (HTPA).</text>
</comment>
<comment type="caution">
    <text evidence="16">The sequence shown here is derived from an EMBL/GenBank/DDBJ whole genome shotgun (WGS) entry which is preliminary data.</text>
</comment>
<dbReference type="GO" id="GO:0019877">
    <property type="term" value="P:diaminopimelate biosynthetic process"/>
    <property type="evidence" value="ECO:0007669"/>
    <property type="project" value="UniProtKB-UniRule"/>
</dbReference>
<evidence type="ECO:0000256" key="14">
    <source>
        <dbReference type="PIRSR" id="PIRSR001365-1"/>
    </source>
</evidence>
<sequence length="301" mass="30353">MTLAGLFVPLVTPFTADGALAADALAGLAHSALADGATGLVALGTTAETATLNTAERQLVVEICARVCGEHNAPLIVGAGSNCTADSIDALAGLSAHITAALTVVPYYTRPSEAGVLAHFRALAAASPVPLVVYNIPYRTGRTLGADTLRELAAEPNIIGVKHAVGAIDDTTIELMRTRPADFAVLAGDDLYAAPLLALGATGGILASATLATASFAALVTAWRDGPLDEARALSHRLAALSAALFAEPNPAVIKAVLAAEGRIPSPAVRLPLLPASAAATAAARTALEFCSAESTQKLLV</sequence>
<comment type="catalytic activity">
    <reaction evidence="11 12">
        <text>L-aspartate 4-semialdehyde + pyruvate = (2S,4S)-4-hydroxy-2,3,4,5-tetrahydrodipicolinate + H2O + H(+)</text>
        <dbReference type="Rhea" id="RHEA:34171"/>
        <dbReference type="ChEBI" id="CHEBI:15361"/>
        <dbReference type="ChEBI" id="CHEBI:15377"/>
        <dbReference type="ChEBI" id="CHEBI:15378"/>
        <dbReference type="ChEBI" id="CHEBI:67139"/>
        <dbReference type="ChEBI" id="CHEBI:537519"/>
        <dbReference type="EC" id="4.3.3.7"/>
    </reaction>
</comment>
<comment type="subcellular location">
    <subcellularLocation>
        <location evidence="12">Cytoplasm</location>
    </subcellularLocation>
</comment>
<dbReference type="PANTHER" id="PTHR12128:SF66">
    <property type="entry name" value="4-HYDROXY-2-OXOGLUTARATE ALDOLASE, MITOCHONDRIAL"/>
    <property type="match status" value="1"/>
</dbReference>
<evidence type="ECO:0000256" key="4">
    <source>
        <dbReference type="ARBA" id="ARBA00012086"/>
    </source>
</evidence>
<dbReference type="InterPro" id="IPR020625">
    <property type="entry name" value="Schiff_base-form_aldolases_AS"/>
</dbReference>
<evidence type="ECO:0000256" key="15">
    <source>
        <dbReference type="PIRSR" id="PIRSR001365-2"/>
    </source>
</evidence>
<evidence type="ECO:0000256" key="3">
    <source>
        <dbReference type="ARBA" id="ARBA00007592"/>
    </source>
</evidence>
<dbReference type="NCBIfam" id="TIGR00674">
    <property type="entry name" value="dapA"/>
    <property type="match status" value="1"/>
</dbReference>
<comment type="subunit">
    <text evidence="12">Homotetramer; dimer of dimers.</text>
</comment>
<feature type="binding site" evidence="12 15">
    <location>
        <position position="205"/>
    </location>
    <ligand>
        <name>pyruvate</name>
        <dbReference type="ChEBI" id="CHEBI:15361"/>
    </ligand>
</feature>
<keyword evidence="9 12" id="KW-0456">Lyase</keyword>
<evidence type="ECO:0000313" key="17">
    <source>
        <dbReference type="Proteomes" id="UP000321424"/>
    </source>
</evidence>
<dbReference type="GO" id="GO:0009089">
    <property type="term" value="P:lysine biosynthetic process via diaminopimelate"/>
    <property type="evidence" value="ECO:0007669"/>
    <property type="project" value="UniProtKB-UniRule"/>
</dbReference>
<feature type="site" description="Part of a proton relay during catalysis" evidence="12">
    <location>
        <position position="45"/>
    </location>
</feature>
<gene>
    <name evidence="16" type="primary">dapA2</name>
    <name evidence="12" type="synonym">dapA</name>
    <name evidence="16" type="ORF">NN4_42780</name>
</gene>
<dbReference type="Pfam" id="PF00701">
    <property type="entry name" value="DHDPS"/>
    <property type="match status" value="1"/>
</dbReference>
<comment type="similarity">
    <text evidence="3 12 13">Belongs to the DapA family.</text>
</comment>
<keyword evidence="7 12" id="KW-0220">Diaminopimelate biosynthesis</keyword>
<evidence type="ECO:0000256" key="7">
    <source>
        <dbReference type="ARBA" id="ARBA00022915"/>
    </source>
</evidence>
<dbReference type="EMBL" id="BJXA01000028">
    <property type="protein sequence ID" value="GEM39759.1"/>
    <property type="molecule type" value="Genomic_DNA"/>
</dbReference>
<keyword evidence="8 12" id="KW-0457">Lysine biosynthesis</keyword>
<feature type="site" description="Part of a proton relay during catalysis" evidence="12">
    <location>
        <position position="108"/>
    </location>
</feature>
<dbReference type="AlphaFoldDB" id="A0A511MGP8"/>
<keyword evidence="17" id="KW-1185">Reference proteome</keyword>
<dbReference type="SUPFAM" id="SSF51569">
    <property type="entry name" value="Aldolase"/>
    <property type="match status" value="1"/>
</dbReference>
<accession>A0A511MGP8</accession>
<protein>
    <recommendedName>
        <fullName evidence="4 12">4-hydroxy-tetrahydrodipicolinate synthase</fullName>
        <shortName evidence="12">HTPA synthase</shortName>
        <ecNumber evidence="4 12">4.3.3.7</ecNumber>
    </recommendedName>
</protein>
<evidence type="ECO:0000256" key="6">
    <source>
        <dbReference type="ARBA" id="ARBA00022605"/>
    </source>
</evidence>
<dbReference type="PANTHER" id="PTHR12128">
    <property type="entry name" value="DIHYDRODIPICOLINATE SYNTHASE"/>
    <property type="match status" value="1"/>
</dbReference>
<comment type="pathway">
    <text evidence="2 12">Amino-acid biosynthesis; L-lysine biosynthesis via DAP pathway; (S)-tetrahydrodipicolinate from L-aspartate: step 3/4.</text>
</comment>
<dbReference type="Proteomes" id="UP000321424">
    <property type="component" value="Unassembled WGS sequence"/>
</dbReference>
<dbReference type="PROSITE" id="PS00666">
    <property type="entry name" value="DHDPS_2"/>
    <property type="match status" value="1"/>
</dbReference>